<keyword evidence="1 8" id="KW-0813">Transport</keyword>
<comment type="caution">
    <text evidence="8">Lacks conserved residue(s) required for the propagation of feature annotation.</text>
</comment>
<evidence type="ECO:0000256" key="8">
    <source>
        <dbReference type="HAMAP-Rule" id="MF_03114"/>
    </source>
</evidence>
<feature type="transmembrane region" description="Helical" evidence="10">
    <location>
        <begin position="180"/>
        <end position="200"/>
    </location>
</feature>
<feature type="compositionally biased region" description="Basic and acidic residues" evidence="9">
    <location>
        <begin position="1"/>
        <end position="18"/>
    </location>
</feature>
<dbReference type="InterPro" id="IPR028143">
    <property type="entry name" value="Get2/sif1"/>
</dbReference>
<evidence type="ECO:0000256" key="2">
    <source>
        <dbReference type="ARBA" id="ARBA00022692"/>
    </source>
</evidence>
<feature type="region of interest" description="Disordered" evidence="9">
    <location>
        <begin position="1"/>
        <end position="77"/>
    </location>
</feature>
<gene>
    <name evidence="11" type="primary">TDEL0H01670</name>
    <name evidence="8" type="synonym">GET2</name>
    <name evidence="11" type="ORF">TDEL_0H01670</name>
</gene>
<evidence type="ECO:0000256" key="5">
    <source>
        <dbReference type="ARBA" id="ARBA00022989"/>
    </source>
</evidence>
<keyword evidence="2 8" id="KW-0812">Transmembrane</keyword>
<feature type="topological domain" description="Cytoplasmic" evidence="8">
    <location>
        <begin position="242"/>
        <end position="288"/>
    </location>
</feature>
<dbReference type="GeneID" id="11501111"/>
<comment type="subcellular location">
    <subcellularLocation>
        <location evidence="8">Endoplasmic reticulum membrane</location>
        <topology evidence="8">Multi-pass membrane protein</topology>
    </subcellularLocation>
    <subcellularLocation>
        <location evidence="8">Golgi apparatus membrane</location>
        <topology evidence="8">Multi-pass membrane protein</topology>
    </subcellularLocation>
</comment>
<feature type="region of interest" description="Disordered" evidence="9">
    <location>
        <begin position="92"/>
        <end position="122"/>
    </location>
</feature>
<dbReference type="GO" id="GO:0097051">
    <property type="term" value="P:establishment of protein localization to endoplasmic reticulum membrane"/>
    <property type="evidence" value="ECO:0007669"/>
    <property type="project" value="EnsemblFungi"/>
</dbReference>
<keyword evidence="12" id="KW-1185">Reference proteome</keyword>
<feature type="topological domain" description="Lumenal" evidence="8">
    <location>
        <position position="310"/>
    </location>
</feature>
<dbReference type="AlphaFoldDB" id="G8ZZI2"/>
<keyword evidence="5 8" id="KW-1133">Transmembrane helix</keyword>
<comment type="similarity">
    <text evidence="8">Belongs to the GET2 family.</text>
</comment>
<dbReference type="GO" id="GO:0000423">
    <property type="term" value="P:mitophagy"/>
    <property type="evidence" value="ECO:0007669"/>
    <property type="project" value="EnsemblFungi"/>
</dbReference>
<dbReference type="GO" id="GO:0071816">
    <property type="term" value="P:tail-anchored membrane protein insertion into ER membrane"/>
    <property type="evidence" value="ECO:0007669"/>
    <property type="project" value="EnsemblFungi"/>
</dbReference>
<dbReference type="GO" id="GO:0008320">
    <property type="term" value="F:protein transmembrane transporter activity"/>
    <property type="evidence" value="ECO:0007669"/>
    <property type="project" value="EnsemblFungi"/>
</dbReference>
<dbReference type="GO" id="GO:0000139">
    <property type="term" value="C:Golgi membrane"/>
    <property type="evidence" value="ECO:0007669"/>
    <property type="project" value="UniProtKB-SubCell"/>
</dbReference>
<dbReference type="STRING" id="1076872.G8ZZI2"/>
<evidence type="ECO:0000256" key="4">
    <source>
        <dbReference type="ARBA" id="ARBA00022892"/>
    </source>
</evidence>
<dbReference type="GO" id="GO:0043529">
    <property type="term" value="C:GET complex"/>
    <property type="evidence" value="ECO:0007669"/>
    <property type="project" value="UniProtKB-UniRule"/>
</dbReference>
<evidence type="ECO:0000256" key="10">
    <source>
        <dbReference type="SAM" id="Phobius"/>
    </source>
</evidence>
<protein>
    <recommendedName>
        <fullName evidence="8">Golgi to ER traffic protein 2</fullName>
    </recommendedName>
</protein>
<evidence type="ECO:0000256" key="3">
    <source>
        <dbReference type="ARBA" id="ARBA00022824"/>
    </source>
</evidence>
<evidence type="ECO:0000256" key="6">
    <source>
        <dbReference type="ARBA" id="ARBA00023034"/>
    </source>
</evidence>
<evidence type="ECO:0000313" key="11">
    <source>
        <dbReference type="EMBL" id="CCE94026.1"/>
    </source>
</evidence>
<comment type="function">
    <text evidence="8">Required for the post-translational delivery of tail-anchored (TA) proteins to the endoplasmic reticulum. Together with GET1, acts as a membrane receptor for soluble GET3, which recognizes and selectively binds the transmembrane domain of TA proteins in the cytosol. The GET complex cooperates with the HDEL receptor ERD2 to mediate the ATP-dependent retrieval of resident ER proteins that contain a C-terminal H-D-E-L retention signal from the Golgi to the ER.</text>
</comment>
<dbReference type="RefSeq" id="XP_003683237.1">
    <property type="nucleotide sequence ID" value="XM_003683189.1"/>
</dbReference>
<name>G8ZZI2_TORDE</name>
<feature type="compositionally biased region" description="Polar residues" evidence="9">
    <location>
        <begin position="21"/>
        <end position="48"/>
    </location>
</feature>
<keyword evidence="6 8" id="KW-0333">Golgi apparatus</keyword>
<dbReference type="KEGG" id="tdl:TDEL_0H01670"/>
<dbReference type="InParanoid" id="G8ZZI2"/>
<dbReference type="GO" id="GO:0006890">
    <property type="term" value="P:retrograde vesicle-mediated transport, Golgi to endoplasmic reticulum"/>
    <property type="evidence" value="ECO:0007669"/>
    <property type="project" value="EnsemblFungi"/>
</dbReference>
<feature type="transmembrane region" description="Helical" evidence="10">
    <location>
        <begin position="289"/>
        <end position="309"/>
    </location>
</feature>
<keyword evidence="4 8" id="KW-0931">ER-Golgi transport</keyword>
<dbReference type="GO" id="GO:0043495">
    <property type="term" value="F:protein-membrane adaptor activity"/>
    <property type="evidence" value="ECO:0007669"/>
    <property type="project" value="EnsemblFungi"/>
</dbReference>
<dbReference type="GO" id="GO:0032977">
    <property type="term" value="F:membrane insertase activity"/>
    <property type="evidence" value="ECO:0007669"/>
    <property type="project" value="EnsemblFungi"/>
</dbReference>
<reference evidence="11 12" key="1">
    <citation type="journal article" date="2011" name="Proc. Natl. Acad. Sci. U.S.A.">
        <title>Evolutionary erosion of yeast sex chromosomes by mating-type switching accidents.</title>
        <authorList>
            <person name="Gordon J.L."/>
            <person name="Armisen D."/>
            <person name="Proux-Wera E."/>
            <person name="Oheigeartaigh S.S."/>
            <person name="Byrne K.P."/>
            <person name="Wolfe K.H."/>
        </authorList>
    </citation>
    <scope>NUCLEOTIDE SEQUENCE [LARGE SCALE GENOMIC DNA]</scope>
    <source>
        <strain evidence="12">ATCC 10662 / CBS 1146 / NBRC 0425 / NCYC 2629 / NRRL Y-866</strain>
    </source>
</reference>
<dbReference type="GO" id="GO:0005789">
    <property type="term" value="C:endoplasmic reticulum membrane"/>
    <property type="evidence" value="ECO:0007669"/>
    <property type="project" value="UniProtKB-SubCell"/>
</dbReference>
<feature type="compositionally biased region" description="Low complexity" evidence="9">
    <location>
        <begin position="50"/>
        <end position="59"/>
    </location>
</feature>
<comment type="subunit">
    <text evidence="8">Component of the Golgi to ER traffic (GET) complex, which is composed of GET1, GET2 and GET3. Within the complex, GET1 and GET2 form a heterotetramer which is stabilized by phosphatidylinositol binding and which binds to the GET3 homodimer.</text>
</comment>
<dbReference type="eggNOG" id="ENOG502QW0H">
    <property type="taxonomic scope" value="Eukaryota"/>
</dbReference>
<sequence>MSELSDAEKRRLLRERRQQKFNNGGATSRLNKITGQVPDSQLDNTSPLDSRPAPRAAASVSGTPTPPVSKGSAVGNEASTLEMDELIASISKPASPAVLPKKTKSPAAPEKSSSGSEANDPQFDLFKNLMNAQQPQDGSTPDLLSLFGSMNGEGANDLPNPFASEPVDQKMLDYHNYAVNLLKSWSILLKWLVLFPYIYLITRSSAEISLPLPRWMIEPSNFFSVFIAFEIIATSVYYQRLQSIEKNNKVNTLQNSSKIARLVSFIPAQGLPIPNLRGKILMALQYWDVLSMLITDICFVLIAMGLCSYL</sequence>
<dbReference type="Pfam" id="PF08690">
    <property type="entry name" value="GET2"/>
    <property type="match status" value="1"/>
</dbReference>
<evidence type="ECO:0000313" key="12">
    <source>
        <dbReference type="Proteomes" id="UP000005627"/>
    </source>
</evidence>
<accession>G8ZZI2</accession>
<keyword evidence="7 8" id="KW-0472">Membrane</keyword>
<evidence type="ECO:0000256" key="1">
    <source>
        <dbReference type="ARBA" id="ARBA00022448"/>
    </source>
</evidence>
<keyword evidence="3 8" id="KW-0256">Endoplasmic reticulum</keyword>
<dbReference type="InterPro" id="IPR014802">
    <property type="entry name" value="GET2"/>
</dbReference>
<feature type="transmembrane region" description="Helical" evidence="10">
    <location>
        <begin position="220"/>
        <end position="238"/>
    </location>
</feature>
<dbReference type="PANTHER" id="PTHR28263">
    <property type="entry name" value="GOLGI TO ER TRAFFIC PROTEIN 2"/>
    <property type="match status" value="1"/>
</dbReference>
<dbReference type="FunCoup" id="G8ZZI2">
    <property type="interactions" value="70"/>
</dbReference>
<proteinExistence type="inferred from homology"/>
<dbReference type="HOGENOM" id="CLU_066477_0_0_1"/>
<feature type="topological domain" description="Cytoplasmic" evidence="8">
    <location>
        <begin position="1"/>
        <end position="181"/>
    </location>
</feature>
<dbReference type="OrthoDB" id="4097053at2759"/>
<dbReference type="EMBL" id="HE616749">
    <property type="protein sequence ID" value="CCE94026.1"/>
    <property type="molecule type" value="Genomic_DNA"/>
</dbReference>
<dbReference type="PANTHER" id="PTHR28263:SF1">
    <property type="entry name" value="GOLGI TO ER TRAFFIC PROTEIN 2"/>
    <property type="match status" value="1"/>
</dbReference>
<evidence type="ECO:0000256" key="7">
    <source>
        <dbReference type="ARBA" id="ARBA00023136"/>
    </source>
</evidence>
<dbReference type="HAMAP" id="MF_03114">
    <property type="entry name" value="Get2"/>
    <property type="match status" value="1"/>
</dbReference>
<evidence type="ECO:0000256" key="9">
    <source>
        <dbReference type="SAM" id="MobiDB-lite"/>
    </source>
</evidence>
<dbReference type="Proteomes" id="UP000005627">
    <property type="component" value="Chromosome 8"/>
</dbReference>
<organism evidence="11 12">
    <name type="scientific">Torulaspora delbrueckii</name>
    <name type="common">Yeast</name>
    <name type="synonym">Candida colliculosa</name>
    <dbReference type="NCBI Taxonomy" id="4950"/>
    <lineage>
        <taxon>Eukaryota</taxon>
        <taxon>Fungi</taxon>
        <taxon>Dikarya</taxon>
        <taxon>Ascomycota</taxon>
        <taxon>Saccharomycotina</taxon>
        <taxon>Saccharomycetes</taxon>
        <taxon>Saccharomycetales</taxon>
        <taxon>Saccharomycetaceae</taxon>
        <taxon>Torulaspora</taxon>
    </lineage>
</organism>